<dbReference type="AlphaFoldDB" id="A0A5D4H7T8"/>
<protein>
    <submittedName>
        <fullName evidence="3">IS3 family transposase</fullName>
    </submittedName>
</protein>
<dbReference type="InterPro" id="IPR001584">
    <property type="entry name" value="Integrase_cat-core"/>
</dbReference>
<dbReference type="Gene3D" id="3.30.420.10">
    <property type="entry name" value="Ribonuclease H-like superfamily/Ribonuclease H"/>
    <property type="match status" value="1"/>
</dbReference>
<dbReference type="PROSITE" id="PS50994">
    <property type="entry name" value="INTEGRASE"/>
    <property type="match status" value="1"/>
</dbReference>
<dbReference type="PANTHER" id="PTHR46889:SF5">
    <property type="entry name" value="INTEGRASE PROTEIN"/>
    <property type="match status" value="1"/>
</dbReference>
<dbReference type="InterPro" id="IPR036397">
    <property type="entry name" value="RNaseH_sf"/>
</dbReference>
<evidence type="ECO:0000313" key="3">
    <source>
        <dbReference type="EMBL" id="TYR36594.1"/>
    </source>
</evidence>
<evidence type="ECO:0000259" key="2">
    <source>
        <dbReference type="PROSITE" id="PS50994"/>
    </source>
</evidence>
<dbReference type="EMBL" id="VTAV01000004">
    <property type="protein sequence ID" value="TYR36594.1"/>
    <property type="molecule type" value="Genomic_DNA"/>
</dbReference>
<organism evidence="3 4">
    <name type="scientific">Sphingobacterium phlebotomi</name>
    <dbReference type="NCBI Taxonomy" id="2605433"/>
    <lineage>
        <taxon>Bacteria</taxon>
        <taxon>Pseudomonadati</taxon>
        <taxon>Bacteroidota</taxon>
        <taxon>Sphingobacteriia</taxon>
        <taxon>Sphingobacteriales</taxon>
        <taxon>Sphingobacteriaceae</taxon>
        <taxon>Sphingobacterium</taxon>
    </lineage>
</organism>
<sequence>MYPLSSKGTLCGLFGVSRQAWYDSRKRRSSCEMEEVFILGQIKELRKEHKRMGVDKLYRLIKPDLEAHHIKYGRDKLYTLLQAHGLMVKRRRSGSRTTNSNHLYRKYPNLIRDKTLNHANQLWVSDITYIRTDKGFVYLSLVTDAYSKKIVGWSLWPELSSTGPLNAIGMAVEIEGVRPGLTHHSDRGIQYCCYDYVNFLQASKIGISMTENGDPYENAIAERVNGILKDEYELSEVFDDYHLALEATKIAVNRYNTKRPHRSVDFLVPVEAHKQTGVLKKHWKKHTFDPQKKAVNSSPAVDENSKNISGGT</sequence>
<gene>
    <name evidence="3" type="ORF">FXV77_08805</name>
</gene>
<dbReference type="InterPro" id="IPR050900">
    <property type="entry name" value="Transposase_IS3/IS150/IS904"/>
</dbReference>
<proteinExistence type="predicted"/>
<accession>A0A5D4H7T8</accession>
<dbReference type="GO" id="GO:0015074">
    <property type="term" value="P:DNA integration"/>
    <property type="evidence" value="ECO:0007669"/>
    <property type="project" value="InterPro"/>
</dbReference>
<dbReference type="RefSeq" id="WP_148918848.1">
    <property type="nucleotide sequence ID" value="NZ_VTAV01000004.1"/>
</dbReference>
<dbReference type="SUPFAM" id="SSF53098">
    <property type="entry name" value="Ribonuclease H-like"/>
    <property type="match status" value="1"/>
</dbReference>
<dbReference type="PANTHER" id="PTHR46889">
    <property type="entry name" value="TRANSPOSASE INSF FOR INSERTION SEQUENCE IS3B-RELATED"/>
    <property type="match status" value="1"/>
</dbReference>
<dbReference type="Proteomes" id="UP000322362">
    <property type="component" value="Unassembled WGS sequence"/>
</dbReference>
<dbReference type="GO" id="GO:0003676">
    <property type="term" value="F:nucleic acid binding"/>
    <property type="evidence" value="ECO:0007669"/>
    <property type="project" value="InterPro"/>
</dbReference>
<comment type="caution">
    <text evidence="3">The sequence shown here is derived from an EMBL/GenBank/DDBJ whole genome shotgun (WGS) entry which is preliminary data.</text>
</comment>
<dbReference type="NCBIfam" id="NF033516">
    <property type="entry name" value="transpos_IS3"/>
    <property type="match status" value="1"/>
</dbReference>
<feature type="region of interest" description="Disordered" evidence="1">
    <location>
        <begin position="288"/>
        <end position="312"/>
    </location>
</feature>
<feature type="domain" description="Integrase catalytic" evidence="2">
    <location>
        <begin position="104"/>
        <end position="277"/>
    </location>
</feature>
<name>A0A5D4H7T8_9SPHI</name>
<reference evidence="3 4" key="1">
    <citation type="submission" date="2019-08" db="EMBL/GenBank/DDBJ databases">
        <title>Phlebobacter frassis gen. nov. sp. nov., a new member of family Sphingobacteriaceae isolated from sand fly rearing media.</title>
        <authorList>
            <person name="Kakumanu M.L."/>
            <person name="Marayati B.F."/>
            <person name="Wada-Katsumata A."/>
            <person name="Wasserberg G."/>
            <person name="Schal C."/>
            <person name="Apperson C.S."/>
            <person name="Ponnusamy L."/>
        </authorList>
    </citation>
    <scope>NUCLEOTIDE SEQUENCE [LARGE SCALE GENOMIC DNA]</scope>
    <source>
        <strain evidence="3 4">SSI9</strain>
    </source>
</reference>
<evidence type="ECO:0000313" key="4">
    <source>
        <dbReference type="Proteomes" id="UP000322362"/>
    </source>
</evidence>
<evidence type="ECO:0000256" key="1">
    <source>
        <dbReference type="SAM" id="MobiDB-lite"/>
    </source>
</evidence>
<keyword evidence="4" id="KW-1185">Reference proteome</keyword>
<dbReference type="Pfam" id="PF00665">
    <property type="entry name" value="rve"/>
    <property type="match status" value="1"/>
</dbReference>
<dbReference type="InterPro" id="IPR012337">
    <property type="entry name" value="RNaseH-like_sf"/>
</dbReference>
<dbReference type="InterPro" id="IPR048020">
    <property type="entry name" value="Transpos_IS3"/>
</dbReference>